<evidence type="ECO:0000313" key="3">
    <source>
        <dbReference type="Proteomes" id="UP001142592"/>
    </source>
</evidence>
<dbReference type="RefSeq" id="WP_010602986.1">
    <property type="nucleotide sequence ID" value="NZ_JAPJUH010000002.1"/>
</dbReference>
<gene>
    <name evidence="2" type="ORF">OQZ29_08910</name>
</gene>
<protein>
    <submittedName>
        <fullName evidence="2">Uncharacterized protein</fullName>
    </submittedName>
</protein>
<dbReference type="Proteomes" id="UP001142592">
    <property type="component" value="Unassembled WGS sequence"/>
</dbReference>
<dbReference type="AlphaFoldDB" id="A0A9X3DCM2"/>
<keyword evidence="1" id="KW-1133">Transmembrane helix</keyword>
<evidence type="ECO:0000256" key="1">
    <source>
        <dbReference type="SAM" id="Phobius"/>
    </source>
</evidence>
<keyword evidence="3" id="KW-1185">Reference proteome</keyword>
<comment type="caution">
    <text evidence="2">The sequence shown here is derived from an EMBL/GenBank/DDBJ whole genome shotgun (WGS) entry which is preliminary data.</text>
</comment>
<organism evidence="2 3">
    <name type="scientific">Pedobacter agri</name>
    <dbReference type="NCBI Taxonomy" id="454586"/>
    <lineage>
        <taxon>Bacteria</taxon>
        <taxon>Pseudomonadati</taxon>
        <taxon>Bacteroidota</taxon>
        <taxon>Sphingobacteriia</taxon>
        <taxon>Sphingobacteriales</taxon>
        <taxon>Sphingobacteriaceae</taxon>
        <taxon>Pedobacter</taxon>
    </lineage>
</organism>
<name>A0A9X3DCM2_9SPHI</name>
<dbReference type="EMBL" id="JAPJUH010000002">
    <property type="protein sequence ID" value="MCX3264862.1"/>
    <property type="molecule type" value="Genomic_DNA"/>
</dbReference>
<accession>A0A9X3DCM2</accession>
<proteinExistence type="predicted"/>
<sequence length="283" mass="32056">MESLPILMLILLIVVLFWGAANTYIVFDNHQGRMRKLFMGFLPVKNIQFSELYGIDLVSGMTNGSYHYSLYRKNARYGKGIIVSSAYTRNDDPNALAFTREAVPIIHGYLDQYDTSGDFVAEPITSYKYFSQEAGMYVVKSNKTGALLAGIILIGLGLWLLTIPADSVLAMVFSIGLLFLFGAVFINAAFTKLIFDPHAGTVRRTGLFSFLHKEYNFQNFSGIQTIRHTVNLIYVRTSVNLIFALPEKNNKEIPFTIASLFREKSIDRFIKEFYSVMDKAKKR</sequence>
<reference evidence="2" key="1">
    <citation type="submission" date="2022-11" db="EMBL/GenBank/DDBJ databases">
        <authorList>
            <person name="Graham C."/>
            <person name="Newman J.D."/>
        </authorList>
    </citation>
    <scope>NUCLEOTIDE SEQUENCE</scope>
    <source>
        <strain evidence="2">DSM 19486</strain>
    </source>
</reference>
<feature type="transmembrane region" description="Helical" evidence="1">
    <location>
        <begin position="6"/>
        <end position="27"/>
    </location>
</feature>
<feature type="transmembrane region" description="Helical" evidence="1">
    <location>
        <begin position="145"/>
        <end position="162"/>
    </location>
</feature>
<feature type="transmembrane region" description="Helical" evidence="1">
    <location>
        <begin position="168"/>
        <end position="195"/>
    </location>
</feature>
<keyword evidence="1" id="KW-0472">Membrane</keyword>
<evidence type="ECO:0000313" key="2">
    <source>
        <dbReference type="EMBL" id="MCX3264862.1"/>
    </source>
</evidence>
<keyword evidence="1" id="KW-0812">Transmembrane</keyword>